<sequence>MKKRFALPLLASLPTLLAACGADDIDLDGYKRKSFRTQTECRAYYKTQIEQGLRNPCYRASGSALFFGPYFLASRLGTRYLGYDSRGKVSRTGLSINPRGVPNTFKAPTVSRGGFTNGSRASGTSGARSSGSFGG</sequence>
<dbReference type="EMBL" id="BMPP01000001">
    <property type="protein sequence ID" value="GGK13129.1"/>
    <property type="molecule type" value="Genomic_DNA"/>
</dbReference>
<proteinExistence type="predicted"/>
<evidence type="ECO:0000256" key="2">
    <source>
        <dbReference type="SAM" id="SignalP"/>
    </source>
</evidence>
<feature type="compositionally biased region" description="Low complexity" evidence="1">
    <location>
        <begin position="118"/>
        <end position="135"/>
    </location>
</feature>
<feature type="chain" id="PRO_5046495082" description="DUF1190 domain-containing protein" evidence="2">
    <location>
        <begin position="19"/>
        <end position="135"/>
    </location>
</feature>
<dbReference type="RefSeq" id="WP_189003851.1">
    <property type="nucleotide sequence ID" value="NZ_BMPP01000001.1"/>
</dbReference>
<organism evidence="3 4">
    <name type="scientific">Deinococcus malanensis</name>
    <dbReference type="NCBI Taxonomy" id="1706855"/>
    <lineage>
        <taxon>Bacteria</taxon>
        <taxon>Thermotogati</taxon>
        <taxon>Deinococcota</taxon>
        <taxon>Deinococci</taxon>
        <taxon>Deinococcales</taxon>
        <taxon>Deinococcaceae</taxon>
        <taxon>Deinococcus</taxon>
    </lineage>
</organism>
<dbReference type="PROSITE" id="PS51257">
    <property type="entry name" value="PROKAR_LIPOPROTEIN"/>
    <property type="match status" value="1"/>
</dbReference>
<evidence type="ECO:0008006" key="5">
    <source>
        <dbReference type="Google" id="ProtNLM"/>
    </source>
</evidence>
<keyword evidence="4" id="KW-1185">Reference proteome</keyword>
<dbReference type="Proteomes" id="UP000647587">
    <property type="component" value="Unassembled WGS sequence"/>
</dbReference>
<comment type="caution">
    <text evidence="3">The sequence shown here is derived from an EMBL/GenBank/DDBJ whole genome shotgun (WGS) entry which is preliminary data.</text>
</comment>
<accession>A0ABQ2EKX9</accession>
<evidence type="ECO:0000256" key="1">
    <source>
        <dbReference type="SAM" id="MobiDB-lite"/>
    </source>
</evidence>
<protein>
    <recommendedName>
        <fullName evidence="5">DUF1190 domain-containing protein</fullName>
    </recommendedName>
</protein>
<name>A0ABQ2EKX9_9DEIO</name>
<reference evidence="4" key="1">
    <citation type="journal article" date="2019" name="Int. J. Syst. Evol. Microbiol.">
        <title>The Global Catalogue of Microorganisms (GCM) 10K type strain sequencing project: providing services to taxonomists for standard genome sequencing and annotation.</title>
        <authorList>
            <consortium name="The Broad Institute Genomics Platform"/>
            <consortium name="The Broad Institute Genome Sequencing Center for Infectious Disease"/>
            <person name="Wu L."/>
            <person name="Ma J."/>
        </authorList>
    </citation>
    <scope>NUCLEOTIDE SEQUENCE [LARGE SCALE GENOMIC DNA]</scope>
    <source>
        <strain evidence="4">JCM 30331</strain>
    </source>
</reference>
<evidence type="ECO:0000313" key="3">
    <source>
        <dbReference type="EMBL" id="GGK13129.1"/>
    </source>
</evidence>
<feature type="region of interest" description="Disordered" evidence="1">
    <location>
        <begin position="94"/>
        <end position="135"/>
    </location>
</feature>
<evidence type="ECO:0000313" key="4">
    <source>
        <dbReference type="Proteomes" id="UP000647587"/>
    </source>
</evidence>
<keyword evidence="2" id="KW-0732">Signal</keyword>
<gene>
    <name evidence="3" type="ORF">GCM10008955_03030</name>
</gene>
<feature type="signal peptide" evidence="2">
    <location>
        <begin position="1"/>
        <end position="18"/>
    </location>
</feature>